<feature type="repeat" description="PPR" evidence="3">
    <location>
        <begin position="363"/>
        <end position="397"/>
    </location>
</feature>
<dbReference type="InterPro" id="IPR011990">
    <property type="entry name" value="TPR-like_helical_dom_sf"/>
</dbReference>
<dbReference type="GO" id="GO:0031930">
    <property type="term" value="P:mitochondria-nucleus signaling pathway"/>
    <property type="evidence" value="ECO:0007669"/>
    <property type="project" value="TreeGrafter"/>
</dbReference>
<dbReference type="Pfam" id="PF01535">
    <property type="entry name" value="PPR"/>
    <property type="match status" value="1"/>
</dbReference>
<dbReference type="Pfam" id="PF13041">
    <property type="entry name" value="PPR_2"/>
    <property type="match status" value="2"/>
</dbReference>
<dbReference type="Pfam" id="PF15011">
    <property type="entry name" value="CA109-like"/>
    <property type="match status" value="1"/>
</dbReference>
<dbReference type="PANTHER" id="PTHR47936:SF1">
    <property type="entry name" value="PENTATRICOPEPTIDE REPEAT-CONTAINING PROTEIN GUN1, CHLOROPLASTIC"/>
    <property type="match status" value="1"/>
</dbReference>
<organism evidence="4 5">
    <name type="scientific">Arabis nemorensis</name>
    <dbReference type="NCBI Taxonomy" id="586526"/>
    <lineage>
        <taxon>Eukaryota</taxon>
        <taxon>Viridiplantae</taxon>
        <taxon>Streptophyta</taxon>
        <taxon>Embryophyta</taxon>
        <taxon>Tracheophyta</taxon>
        <taxon>Spermatophyta</taxon>
        <taxon>Magnoliopsida</taxon>
        <taxon>eudicotyledons</taxon>
        <taxon>Gunneridae</taxon>
        <taxon>Pentapetalae</taxon>
        <taxon>rosids</taxon>
        <taxon>malvids</taxon>
        <taxon>Brassicales</taxon>
        <taxon>Brassicaceae</taxon>
        <taxon>Arabideae</taxon>
        <taxon>Arabis</taxon>
    </lineage>
</organism>
<dbReference type="InterPro" id="IPR029159">
    <property type="entry name" value="CA109-like"/>
</dbReference>
<gene>
    <name evidence="4" type="ORF">ANE_LOCUS17639</name>
</gene>
<dbReference type="PANTHER" id="PTHR47936">
    <property type="entry name" value="PPR_LONG DOMAIN-CONTAINING PROTEIN"/>
    <property type="match status" value="1"/>
</dbReference>
<feature type="repeat" description="PPR" evidence="3">
    <location>
        <begin position="468"/>
        <end position="502"/>
    </location>
</feature>
<dbReference type="InterPro" id="IPR002885">
    <property type="entry name" value="PPR_rpt"/>
</dbReference>
<dbReference type="Gene3D" id="1.25.40.10">
    <property type="entry name" value="Tetratricopeptide repeat domain"/>
    <property type="match status" value="4"/>
</dbReference>
<proteinExistence type="inferred from homology"/>
<comment type="caution">
    <text evidence="4">The sequence shown here is derived from an EMBL/GenBank/DDBJ whole genome shotgun (WGS) entry which is preliminary data.</text>
</comment>
<keyword evidence="2" id="KW-0677">Repeat</keyword>
<keyword evidence="5" id="KW-1185">Reference proteome</keyword>
<dbReference type="NCBIfam" id="TIGR00756">
    <property type="entry name" value="PPR"/>
    <property type="match status" value="4"/>
</dbReference>
<feature type="repeat" description="PPR" evidence="3">
    <location>
        <begin position="258"/>
        <end position="292"/>
    </location>
</feature>
<name>A0A565C0S7_9BRAS</name>
<comment type="similarity">
    <text evidence="1">Belongs to the PPR family. P subfamily.</text>
</comment>
<protein>
    <recommendedName>
        <fullName evidence="6">Pentacotripeptide-repeat region of PRORP domain-containing protein</fullName>
    </recommendedName>
</protein>
<dbReference type="OrthoDB" id="185373at2759"/>
<dbReference type="GO" id="GO:0010019">
    <property type="term" value="P:chloroplast-nucleus signaling pathway"/>
    <property type="evidence" value="ECO:0007669"/>
    <property type="project" value="TreeGrafter"/>
</dbReference>
<evidence type="ECO:0000313" key="5">
    <source>
        <dbReference type="Proteomes" id="UP000489600"/>
    </source>
</evidence>
<evidence type="ECO:0000256" key="2">
    <source>
        <dbReference type="ARBA" id="ARBA00022737"/>
    </source>
</evidence>
<feature type="repeat" description="PPR" evidence="3">
    <location>
        <begin position="293"/>
        <end position="327"/>
    </location>
</feature>
<evidence type="ECO:0000256" key="1">
    <source>
        <dbReference type="ARBA" id="ARBA00007626"/>
    </source>
</evidence>
<sequence length="736" mass="83435">MLRRLNLVAKSLRHVNRGDLRTLISTALCNRTVCTVSEEHYESSNHVVVDESYVLAELSSLLPISSKTSTVAKDEVSSKNRVAIDSFLLPEEKLRGVFLQKLKGKSAIEKALSSLGIGLSFEIVSNVVDRGNLSGEAMVTFFNWAIRQPGVSKDVDSYYVILRALGRRKFFDCMMDVLRKMVCEGVDADLKCLTIAMDSFTKAHYVRRAVELLEDSKVFGVKCSTESFNALLRCLCERSHVTAANSVFNAKKGKILFDISTYNIMISGWSKLGEIEEMEKVLKEMVEGGFGPNCLTFSHLIEGLGRAGRVSDSVEIFDNIKEKGNVPDATVYNAMICNFMFARDFDESVRYYRRMLDEECEPDLDTYSKLVSGLIKGRKVADALEMFEEMLSRGIVPTTGLVTSFLKPLCSYGPPHAAMVIYQKARKAGCRISQSAYKLLLYRLSRFGKCGLLLNVWDEMQESGYPSDVDVYEYIVDGLCNIGHLDNAVLVMEEAIRKGFCPNRLVYSRLSNKLMASNKTEMAYKLFLKIKQARVKENARVFWRRNGKWQQKFRKGKEEMEKWEALQVRWVSLFRNASSIIQRLQAMQNHGSYGALRCVKGIEDAVVQQQMDQLDTLLLSMKKILEEFRGCVLALEKLHREGSQLLKMEQSKKRVEERIGVKPCIADCLEGLSLLYDMHQSEYHLKSSLFSALSCLILKPSSEDLNALQCLVIDQPNIPKDEVQHIFDIIFAEEMK</sequence>
<evidence type="ECO:0000256" key="3">
    <source>
        <dbReference type="PROSITE-ProRule" id="PRU00708"/>
    </source>
</evidence>
<dbReference type="Proteomes" id="UP000489600">
    <property type="component" value="Unassembled WGS sequence"/>
</dbReference>
<evidence type="ECO:0000313" key="4">
    <source>
        <dbReference type="EMBL" id="VVB07195.1"/>
    </source>
</evidence>
<dbReference type="EMBL" id="CABITT030000006">
    <property type="protein sequence ID" value="VVB07195.1"/>
    <property type="molecule type" value="Genomic_DNA"/>
</dbReference>
<accession>A0A565C0S7</accession>
<reference evidence="4" key="1">
    <citation type="submission" date="2019-07" db="EMBL/GenBank/DDBJ databases">
        <authorList>
            <person name="Dittberner H."/>
        </authorList>
    </citation>
    <scope>NUCLEOTIDE SEQUENCE [LARGE SCALE GENOMIC DNA]</scope>
</reference>
<dbReference type="PROSITE" id="PS51375">
    <property type="entry name" value="PPR"/>
    <property type="match status" value="5"/>
</dbReference>
<feature type="repeat" description="PPR" evidence="3">
    <location>
        <begin position="328"/>
        <end position="362"/>
    </location>
</feature>
<dbReference type="GO" id="GO:0009507">
    <property type="term" value="C:chloroplast"/>
    <property type="evidence" value="ECO:0007669"/>
    <property type="project" value="TreeGrafter"/>
</dbReference>
<dbReference type="AlphaFoldDB" id="A0A565C0S7"/>
<evidence type="ECO:0008006" key="6">
    <source>
        <dbReference type="Google" id="ProtNLM"/>
    </source>
</evidence>